<evidence type="ECO:0000313" key="2">
    <source>
        <dbReference type="EMBL" id="MBH5323434.1"/>
    </source>
</evidence>
<dbReference type="PANTHER" id="PTHR43798:SF33">
    <property type="entry name" value="HYDROLASE, PUTATIVE (AFU_ORTHOLOGUE AFUA_2G14860)-RELATED"/>
    <property type="match status" value="1"/>
</dbReference>
<dbReference type="Pfam" id="PF12697">
    <property type="entry name" value="Abhydrolase_6"/>
    <property type="match status" value="1"/>
</dbReference>
<dbReference type="PRINTS" id="PR00111">
    <property type="entry name" value="ABHYDROLASE"/>
</dbReference>
<dbReference type="InterPro" id="IPR000073">
    <property type="entry name" value="AB_hydrolase_1"/>
</dbReference>
<dbReference type="PANTHER" id="PTHR43798">
    <property type="entry name" value="MONOACYLGLYCEROL LIPASE"/>
    <property type="match status" value="1"/>
</dbReference>
<protein>
    <submittedName>
        <fullName evidence="2">Alpha/beta fold hydrolase</fullName>
    </submittedName>
</protein>
<evidence type="ECO:0000313" key="3">
    <source>
        <dbReference type="Proteomes" id="UP000602442"/>
    </source>
</evidence>
<gene>
    <name evidence="2" type="ORF">I5L03_12665</name>
</gene>
<dbReference type="GO" id="GO:0016787">
    <property type="term" value="F:hydrolase activity"/>
    <property type="evidence" value="ECO:0007669"/>
    <property type="project" value="UniProtKB-KW"/>
</dbReference>
<dbReference type="InterPro" id="IPR029058">
    <property type="entry name" value="AB_hydrolase_fold"/>
</dbReference>
<feature type="domain" description="AB hydrolase-1" evidence="1">
    <location>
        <begin position="13"/>
        <end position="239"/>
    </location>
</feature>
<dbReference type="InterPro" id="IPR050266">
    <property type="entry name" value="AB_hydrolase_sf"/>
</dbReference>
<name>A0ABS0N6I3_9SPHN</name>
<dbReference type="RefSeq" id="WP_197922347.1">
    <property type="nucleotide sequence ID" value="NZ_CAWPTA010000009.1"/>
</dbReference>
<dbReference type="Proteomes" id="UP000602442">
    <property type="component" value="Unassembled WGS sequence"/>
</dbReference>
<evidence type="ECO:0000259" key="1">
    <source>
        <dbReference type="Pfam" id="PF12697"/>
    </source>
</evidence>
<proteinExistence type="predicted"/>
<dbReference type="EMBL" id="JAEANY010000004">
    <property type="protein sequence ID" value="MBH5323434.1"/>
    <property type="molecule type" value="Genomic_DNA"/>
</dbReference>
<dbReference type="SUPFAM" id="SSF53474">
    <property type="entry name" value="alpha/beta-Hydrolases"/>
    <property type="match status" value="1"/>
</dbReference>
<keyword evidence="3" id="KW-1185">Reference proteome</keyword>
<reference evidence="2 3" key="1">
    <citation type="submission" date="2020-11" db="EMBL/GenBank/DDBJ databases">
        <title>Erythrobacter sediminis sp. nov., a marine bacterium from a tidal flat of Garorim Bay.</title>
        <authorList>
            <person name="Kim D."/>
            <person name="Yoo Y."/>
            <person name="Kim J.-J."/>
        </authorList>
    </citation>
    <scope>NUCLEOTIDE SEQUENCE [LARGE SCALE GENOMIC DNA]</scope>
    <source>
        <strain evidence="2 3">JGD-13</strain>
    </source>
</reference>
<accession>A0ABS0N6I3</accession>
<comment type="caution">
    <text evidence="2">The sequence shown here is derived from an EMBL/GenBank/DDBJ whole genome shotgun (WGS) entry which is preliminary data.</text>
</comment>
<sequence>MARRSGGEAGPLLVLLHGLGATGAVWQPVLEHIGRSWPGRWLAPDLPGHGGSPTLPSYSNQKMASALASTIAEEAHGEAIVLLGHSLGGTLSLLLASGNFGFTPESVHAVGIKVTWSDKDLATFARLRVRDSRVFATPQEALAQHARYAGLAPDADSDLLQGGIIRIKDGWRAAMDLQCFAVEPPDMPTLMQEACMPVHLACGSEDSLVSIDELRQFDPAAHQFSGAGHNAMVETPADVWRWFDETYSGWRVHL</sequence>
<organism evidence="2 3">
    <name type="scientific">Aurantiacibacter sediminis</name>
    <dbReference type="NCBI Taxonomy" id="2793064"/>
    <lineage>
        <taxon>Bacteria</taxon>
        <taxon>Pseudomonadati</taxon>
        <taxon>Pseudomonadota</taxon>
        <taxon>Alphaproteobacteria</taxon>
        <taxon>Sphingomonadales</taxon>
        <taxon>Erythrobacteraceae</taxon>
        <taxon>Aurantiacibacter</taxon>
    </lineage>
</organism>
<dbReference type="Gene3D" id="3.40.50.1820">
    <property type="entry name" value="alpha/beta hydrolase"/>
    <property type="match status" value="1"/>
</dbReference>
<keyword evidence="2" id="KW-0378">Hydrolase</keyword>